<dbReference type="STRING" id="1050202.GCA_000384035_03786"/>
<dbReference type="Gene3D" id="1.10.3630.10">
    <property type="entry name" value="yeast vps74-n-term truncation variant domain like"/>
    <property type="match status" value="1"/>
</dbReference>
<evidence type="ECO:0000256" key="1">
    <source>
        <dbReference type="ARBA" id="ARBA00004255"/>
    </source>
</evidence>
<reference evidence="5 6" key="1">
    <citation type="submission" date="2018-03" db="EMBL/GenBank/DDBJ databases">
        <title>Actinopolyspora mortivallis from Sahara, screening for active biomolecules.</title>
        <authorList>
            <person name="Selama O."/>
            <person name="Wellington E.M.H."/>
            <person name="Hacene H."/>
        </authorList>
    </citation>
    <scope>NUCLEOTIDE SEQUENCE [LARGE SCALE GENOMIC DNA]</scope>
    <source>
        <strain evidence="5 6">M5A</strain>
    </source>
</reference>
<sequence>MHRVTDRSRFAFGLPGELVLLAHKPRGGHYAINTDVVVAAAEVGELVLRERVTLTGTRRSDFRVRLDDETSTGLSWLDEVLHQLRRKIRSSTGSVSLTSWFHARNGVFDGYRARLVDHGALRAERRSLLGIRYHRYFPEERQREQLLDQVRAVADHERAVDNRTALLAALIHGSGLQWGLGLDRAQRRTLRALGRGEALGEAVDPLVTHASVALAAAGGGASDGGGGGD</sequence>
<proteinExistence type="predicted"/>
<evidence type="ECO:0000313" key="6">
    <source>
        <dbReference type="Proteomes" id="UP000239352"/>
    </source>
</evidence>
<keyword evidence="6" id="KW-1185">Reference proteome</keyword>
<evidence type="ECO:0000256" key="4">
    <source>
        <dbReference type="ARBA" id="ARBA00023136"/>
    </source>
</evidence>
<comment type="subcellular location">
    <subcellularLocation>
        <location evidence="1">Golgi apparatus membrane</location>
        <topology evidence="1">Peripheral membrane protein</topology>
        <orientation evidence="1">Cytoplasmic side</orientation>
    </subcellularLocation>
</comment>
<dbReference type="GO" id="GO:0070273">
    <property type="term" value="F:phosphatidylinositol-4-phosphate binding"/>
    <property type="evidence" value="ECO:0007669"/>
    <property type="project" value="InterPro"/>
</dbReference>
<organism evidence="5 6">
    <name type="scientific">Actinopolyspora mortivallis</name>
    <dbReference type="NCBI Taxonomy" id="33906"/>
    <lineage>
        <taxon>Bacteria</taxon>
        <taxon>Bacillati</taxon>
        <taxon>Actinomycetota</taxon>
        <taxon>Actinomycetes</taxon>
        <taxon>Actinopolysporales</taxon>
        <taxon>Actinopolysporaceae</taxon>
        <taxon>Actinopolyspora</taxon>
    </lineage>
</organism>
<dbReference type="InParanoid" id="A0A2T0GRS6"/>
<dbReference type="GO" id="GO:0005737">
    <property type="term" value="C:cytoplasm"/>
    <property type="evidence" value="ECO:0007669"/>
    <property type="project" value="UniProtKB-ARBA"/>
</dbReference>
<evidence type="ECO:0000256" key="3">
    <source>
        <dbReference type="ARBA" id="ARBA00023121"/>
    </source>
</evidence>
<name>A0A2T0GRS6_ACTMO</name>
<gene>
    <name evidence="5" type="ORF">CEP50_18855</name>
</gene>
<keyword evidence="4" id="KW-0472">Membrane</keyword>
<dbReference type="InterPro" id="IPR008628">
    <property type="entry name" value="GPP34-like"/>
</dbReference>
<dbReference type="RefSeq" id="WP_106115259.1">
    <property type="nucleotide sequence ID" value="NZ_PVSR01000057.1"/>
</dbReference>
<comment type="caution">
    <text evidence="5">The sequence shown here is derived from an EMBL/GenBank/DDBJ whole genome shotgun (WGS) entry which is preliminary data.</text>
</comment>
<protein>
    <submittedName>
        <fullName evidence="5">GPP34 family phosphoprotein</fullName>
    </submittedName>
</protein>
<accession>A0A2T0GRS6</accession>
<dbReference type="InterPro" id="IPR038261">
    <property type="entry name" value="GPP34-like_sf"/>
</dbReference>
<keyword evidence="2" id="KW-0333">Golgi apparatus</keyword>
<keyword evidence="3" id="KW-0446">Lipid-binding</keyword>
<feature type="non-terminal residue" evidence="5">
    <location>
        <position position="229"/>
    </location>
</feature>
<dbReference type="AlphaFoldDB" id="A0A2T0GRS6"/>
<evidence type="ECO:0000313" key="5">
    <source>
        <dbReference type="EMBL" id="PRW61804.1"/>
    </source>
</evidence>
<dbReference type="Pfam" id="PF05719">
    <property type="entry name" value="GPP34"/>
    <property type="match status" value="1"/>
</dbReference>
<dbReference type="Proteomes" id="UP000239352">
    <property type="component" value="Unassembled WGS sequence"/>
</dbReference>
<dbReference type="EMBL" id="PVSR01000057">
    <property type="protein sequence ID" value="PRW61804.1"/>
    <property type="molecule type" value="Genomic_DNA"/>
</dbReference>
<evidence type="ECO:0000256" key="2">
    <source>
        <dbReference type="ARBA" id="ARBA00023034"/>
    </source>
</evidence>
<dbReference type="GO" id="GO:0012505">
    <property type="term" value="C:endomembrane system"/>
    <property type="evidence" value="ECO:0007669"/>
    <property type="project" value="UniProtKB-ARBA"/>
</dbReference>